<sequence>MAASAIVISSDSSNESVGSPPSRVILLGDIPTVISSISMVAPETSTTAPVISSAAPVIETTIVISPTELCGLVPYLDSDYDSPNEMDSQEYITPLPATSPFLYTDSPEASDSSDGPPSQDPYAIIVARWRSRVIARSSSPSDFPIAPVTASPRTRQRVAILIRPGEAIPLGRPYRTRPNGPRRAMTTRKRVGPLHAHRLAWRRLSPRSSDDRPSSSSLPTDSSPVYSSDLDVPCQAHSGSSTRSHHQEIHQRNHCIHLYILLDHLARDIGPWLIFTITYTVTRSFAPTRADLLPPHKRFRDSYSSKTSMEEDTEIDTTETMDGKELNIVDGDDVRNHIKVEPRDDREEFEASAGDTVVLGIDPRSVPMVDEEIIEPVRGESSSSSGTRDGTVKSVEDIPVDLDGAIRDFYHHMSERDHVDSLCLYMSHSHEEFRQIRNDRDDLRRKLRRTMTNTRSGMTPTAIEEMINRRVAEALEAHEINRNLRLENGNGNGNGGNGNGNRGNGNGRGRNGNGDGRGDRPLARECTYQDFMKCQPLNFKGTEGVVGLIRWCEKMEKVFHISNSPKRYQVKYATCTLLDGVLTWWNSHKRTIGTDVAYTLFQELTMMSTKMDLEEEDRVERFIEGVQRTKGDWMPIEKTRLVNNHHSRDRIREVRMLLEPIRLVTMRQGVMKTRDCMFAIAATTQGTPRPNQRVNTCFECEAPRHYRKDCAKIKNQNRRNKARIPKARGKAYVLGGGDANPGSNTVTGLLGHPFNIDMMPIDLGSFDIIVGMDWLAKNHAVTMKESKDKSKEKRLEDVSTVRDFLEVFPEDLLGLPPIRQVEFQINLVPCAAPVAQATYRLAYLEMQELSTQLQKAKFLTLGSSDKFVIVFIDDILIYSMTKEEHDAHLRLILELLKKEELYAKFSKCDFWLSKVVARKEENYRTEDLCGMIKNLEPRADRMLCLKNRSWIPCFGDLRALIMHESHKSKYSIHPGSDKMYQNLKKLYLWPNLKAEIAMYVGKCMTCANVKAEYQKPSGLLVQPKIPQWKWENITMDFVTKFPNMSLQEALRTQLDMSTAYHPQTDCQRDRTIQTLEAMLRVCMIDFEKGWDKHLPLIEFSYSNSYHTSIKAAPFKVLYGHKCRSPVYWAEKSYSDKRRKPLKFEVGDKVMLKVSPWKGVIRFEQLSRVHSTFHVSNLKKCFVDEPLSILLEEIQINDKLHFIKEPVEIVDQEVKRLKQSRIPIVKVRWNLRRGPEFTWEREDQMKKKYPHLFC</sequence>
<dbReference type="Pfam" id="PF08284">
    <property type="entry name" value="RVP_2"/>
    <property type="match status" value="1"/>
</dbReference>
<dbReference type="Gene3D" id="3.30.420.10">
    <property type="entry name" value="Ribonuclease H-like superfamily/Ribonuclease H"/>
    <property type="match status" value="1"/>
</dbReference>
<keyword evidence="4" id="KW-0808">Transferase</keyword>
<dbReference type="InterPro" id="IPR012337">
    <property type="entry name" value="RNaseH-like_sf"/>
</dbReference>
<feature type="domain" description="Reverse transcriptase" evidence="2">
    <location>
        <begin position="846"/>
        <end position="912"/>
    </location>
</feature>
<dbReference type="PANTHER" id="PTHR37984:SF5">
    <property type="entry name" value="PROTEIN NYNRIN-LIKE"/>
    <property type="match status" value="1"/>
</dbReference>
<feature type="region of interest" description="Disordered" evidence="1">
    <location>
        <begin position="102"/>
        <end position="121"/>
    </location>
</feature>
<feature type="compositionally biased region" description="Basic residues" evidence="1">
    <location>
        <begin position="185"/>
        <end position="205"/>
    </location>
</feature>
<dbReference type="GO" id="GO:0003964">
    <property type="term" value="F:RNA-directed DNA polymerase activity"/>
    <property type="evidence" value="ECO:0007669"/>
    <property type="project" value="UniProtKB-KW"/>
</dbReference>
<dbReference type="InterPro" id="IPR036397">
    <property type="entry name" value="RNaseH_sf"/>
</dbReference>
<dbReference type="Gene3D" id="3.30.70.270">
    <property type="match status" value="1"/>
</dbReference>
<protein>
    <submittedName>
        <fullName evidence="4">Reverse transcriptase domain-containing protein</fullName>
    </submittedName>
</protein>
<feature type="domain" description="Integrase zinc-binding" evidence="3">
    <location>
        <begin position="956"/>
        <end position="1011"/>
    </location>
</feature>
<dbReference type="Pfam" id="PF00078">
    <property type="entry name" value="RVT_1"/>
    <property type="match status" value="1"/>
</dbReference>
<feature type="compositionally biased region" description="Low complexity" evidence="1">
    <location>
        <begin position="214"/>
        <end position="228"/>
    </location>
</feature>
<dbReference type="PANTHER" id="PTHR37984">
    <property type="entry name" value="PROTEIN CBG26694"/>
    <property type="match status" value="1"/>
</dbReference>
<dbReference type="InterPro" id="IPR043502">
    <property type="entry name" value="DNA/RNA_pol_sf"/>
</dbReference>
<evidence type="ECO:0000256" key="1">
    <source>
        <dbReference type="SAM" id="MobiDB-lite"/>
    </source>
</evidence>
<evidence type="ECO:0000313" key="4">
    <source>
        <dbReference type="EMBL" id="GEU41329.1"/>
    </source>
</evidence>
<dbReference type="AlphaFoldDB" id="A0A6L2JX50"/>
<comment type="caution">
    <text evidence="4">The sequence shown here is derived from an EMBL/GenBank/DDBJ whole genome shotgun (WGS) entry which is preliminary data.</text>
</comment>
<dbReference type="Gene3D" id="1.10.340.70">
    <property type="match status" value="1"/>
</dbReference>
<keyword evidence="4" id="KW-0695">RNA-directed DNA polymerase</keyword>
<proteinExistence type="predicted"/>
<feature type="compositionally biased region" description="Low complexity" evidence="1">
    <location>
        <begin position="110"/>
        <end position="121"/>
    </location>
</feature>
<organism evidence="4">
    <name type="scientific">Tanacetum cinerariifolium</name>
    <name type="common">Dalmatian daisy</name>
    <name type="synonym">Chrysanthemum cinerariifolium</name>
    <dbReference type="NCBI Taxonomy" id="118510"/>
    <lineage>
        <taxon>Eukaryota</taxon>
        <taxon>Viridiplantae</taxon>
        <taxon>Streptophyta</taxon>
        <taxon>Embryophyta</taxon>
        <taxon>Tracheophyta</taxon>
        <taxon>Spermatophyta</taxon>
        <taxon>Magnoliopsida</taxon>
        <taxon>eudicotyledons</taxon>
        <taxon>Gunneridae</taxon>
        <taxon>Pentapetalae</taxon>
        <taxon>asterids</taxon>
        <taxon>campanulids</taxon>
        <taxon>Asterales</taxon>
        <taxon>Asteraceae</taxon>
        <taxon>Asteroideae</taxon>
        <taxon>Anthemideae</taxon>
        <taxon>Anthemidinae</taxon>
        <taxon>Tanacetum</taxon>
    </lineage>
</organism>
<name>A0A6L2JX50_TANCI</name>
<dbReference type="InterPro" id="IPR041588">
    <property type="entry name" value="Integrase_H2C2"/>
</dbReference>
<dbReference type="SUPFAM" id="SSF53098">
    <property type="entry name" value="Ribonuclease H-like"/>
    <property type="match status" value="1"/>
</dbReference>
<dbReference type="InterPro" id="IPR000477">
    <property type="entry name" value="RT_dom"/>
</dbReference>
<dbReference type="GO" id="GO:0003676">
    <property type="term" value="F:nucleic acid binding"/>
    <property type="evidence" value="ECO:0007669"/>
    <property type="project" value="InterPro"/>
</dbReference>
<reference evidence="4" key="1">
    <citation type="journal article" date="2019" name="Sci. Rep.">
        <title>Draft genome of Tanacetum cinerariifolium, the natural source of mosquito coil.</title>
        <authorList>
            <person name="Yamashiro T."/>
            <person name="Shiraishi A."/>
            <person name="Satake H."/>
            <person name="Nakayama K."/>
        </authorList>
    </citation>
    <scope>NUCLEOTIDE SEQUENCE</scope>
</reference>
<feature type="region of interest" description="Disordered" evidence="1">
    <location>
        <begin position="485"/>
        <end position="521"/>
    </location>
</feature>
<gene>
    <name evidence="4" type="ORF">Tci_013307</name>
</gene>
<dbReference type="EMBL" id="BKCJ010001423">
    <property type="protein sequence ID" value="GEU41329.1"/>
    <property type="molecule type" value="Genomic_DNA"/>
</dbReference>
<feature type="region of interest" description="Disordered" evidence="1">
    <location>
        <begin position="169"/>
        <end position="246"/>
    </location>
</feature>
<evidence type="ECO:0000259" key="2">
    <source>
        <dbReference type="Pfam" id="PF00078"/>
    </source>
</evidence>
<feature type="compositionally biased region" description="Gly residues" evidence="1">
    <location>
        <begin position="490"/>
        <end position="515"/>
    </location>
</feature>
<keyword evidence="4" id="KW-0548">Nucleotidyltransferase</keyword>
<dbReference type="SUPFAM" id="SSF56672">
    <property type="entry name" value="DNA/RNA polymerases"/>
    <property type="match status" value="1"/>
</dbReference>
<accession>A0A6L2JX50</accession>
<dbReference type="Pfam" id="PF17921">
    <property type="entry name" value="Integrase_H2C2"/>
    <property type="match status" value="1"/>
</dbReference>
<dbReference type="InterPro" id="IPR043128">
    <property type="entry name" value="Rev_trsase/Diguanyl_cyclase"/>
</dbReference>
<dbReference type="InterPro" id="IPR050951">
    <property type="entry name" value="Retrovirus_Pol_polyprotein"/>
</dbReference>
<evidence type="ECO:0000259" key="3">
    <source>
        <dbReference type="Pfam" id="PF17921"/>
    </source>
</evidence>